<dbReference type="NCBIfam" id="NF002003">
    <property type="entry name" value="PRK00802.1-3"/>
    <property type="match status" value="1"/>
</dbReference>
<keyword evidence="6" id="KW-0326">Glycosidase</keyword>
<dbReference type="Pfam" id="PF02245">
    <property type="entry name" value="Pur_DNA_glyco"/>
    <property type="match status" value="1"/>
</dbReference>
<evidence type="ECO:0000256" key="1">
    <source>
        <dbReference type="ARBA" id="ARBA00009232"/>
    </source>
</evidence>
<reference evidence="6 7" key="1">
    <citation type="submission" date="2020-02" db="EMBL/GenBank/DDBJ databases">
        <authorList>
            <person name="Hogendoorn C."/>
        </authorList>
    </citation>
    <scope>NUCLEOTIDE SEQUENCE [LARGE SCALE GENOMIC DNA]</scope>
    <source>
        <strain evidence="6">R501</strain>
    </source>
</reference>
<dbReference type="CDD" id="cd00540">
    <property type="entry name" value="AAG"/>
    <property type="match status" value="1"/>
</dbReference>
<dbReference type="PANTHER" id="PTHR10429:SF0">
    <property type="entry name" value="DNA-3-METHYLADENINE GLYCOSYLASE"/>
    <property type="match status" value="1"/>
</dbReference>
<evidence type="ECO:0000256" key="3">
    <source>
        <dbReference type="ARBA" id="ARBA00022801"/>
    </source>
</evidence>
<dbReference type="InterPro" id="IPR036995">
    <property type="entry name" value="MPG_sf"/>
</dbReference>
<dbReference type="Gene3D" id="3.10.300.10">
    <property type="entry name" value="Methylpurine-DNA glycosylase (MPG)"/>
    <property type="match status" value="1"/>
</dbReference>
<evidence type="ECO:0000256" key="4">
    <source>
        <dbReference type="ARBA" id="ARBA00023204"/>
    </source>
</evidence>
<sequence>MMPDSGKGGRAVPQAPAFEPVDRAFFTLGTLELARALLGLVLVHETPEGVTAGRIVEVEAYRGPEDRGAHSYGGRRTRRTEAMFGPPGIAYIYRIYGLYDCFDVVSAPEGKPEAILVRALEPVMGLDLMARRSGLGVVPGRPCRLTAGPGRLARALGITLAQYGMPLWQPPLYLTRAGARAVPAGEVARGPRVNIPYAGEAQAYPWRFWIRGHPCVSRG</sequence>
<evidence type="ECO:0000313" key="7">
    <source>
        <dbReference type="Proteomes" id="UP000503399"/>
    </source>
</evidence>
<dbReference type="GO" id="GO:0003905">
    <property type="term" value="F:alkylbase DNA N-glycosylase activity"/>
    <property type="evidence" value="ECO:0007669"/>
    <property type="project" value="InterPro"/>
</dbReference>
<keyword evidence="4 5" id="KW-0234">DNA repair</keyword>
<dbReference type="HAMAP" id="MF_00527">
    <property type="entry name" value="3MGH"/>
    <property type="match status" value="1"/>
</dbReference>
<evidence type="ECO:0000256" key="2">
    <source>
        <dbReference type="ARBA" id="ARBA00022763"/>
    </source>
</evidence>
<dbReference type="InterPro" id="IPR011034">
    <property type="entry name" value="Formyl_transferase-like_C_sf"/>
</dbReference>
<name>A0A6F8ZJT6_9FIRM</name>
<dbReference type="GO" id="GO:0003677">
    <property type="term" value="F:DNA binding"/>
    <property type="evidence" value="ECO:0007669"/>
    <property type="project" value="InterPro"/>
</dbReference>
<organism evidence="6 7">
    <name type="scientific">Candidatus Hydrogenisulfobacillus filiaventi</name>
    <dbReference type="NCBI Taxonomy" id="2707344"/>
    <lineage>
        <taxon>Bacteria</taxon>
        <taxon>Bacillati</taxon>
        <taxon>Bacillota</taxon>
        <taxon>Clostridia</taxon>
        <taxon>Eubacteriales</taxon>
        <taxon>Clostridiales Family XVII. Incertae Sedis</taxon>
        <taxon>Candidatus Hydrogenisulfobacillus</taxon>
    </lineage>
</organism>
<dbReference type="NCBIfam" id="TIGR00567">
    <property type="entry name" value="3mg"/>
    <property type="match status" value="1"/>
</dbReference>
<evidence type="ECO:0000313" key="6">
    <source>
        <dbReference type="EMBL" id="CAB1129860.1"/>
    </source>
</evidence>
<accession>A0A6F8ZJT6</accession>
<keyword evidence="3 5" id="KW-0378">Hydrolase</keyword>
<dbReference type="InterPro" id="IPR003180">
    <property type="entry name" value="MPG"/>
</dbReference>
<dbReference type="GO" id="GO:0006284">
    <property type="term" value="P:base-excision repair"/>
    <property type="evidence" value="ECO:0007669"/>
    <property type="project" value="InterPro"/>
</dbReference>
<keyword evidence="7" id="KW-1185">Reference proteome</keyword>
<dbReference type="KEGG" id="hfv:R50_2363"/>
<evidence type="ECO:0000256" key="5">
    <source>
        <dbReference type="HAMAP-Rule" id="MF_00527"/>
    </source>
</evidence>
<dbReference type="EMBL" id="LR778114">
    <property type="protein sequence ID" value="CAB1129860.1"/>
    <property type="molecule type" value="Genomic_DNA"/>
</dbReference>
<dbReference type="SUPFAM" id="SSF50486">
    <property type="entry name" value="FMT C-terminal domain-like"/>
    <property type="match status" value="1"/>
</dbReference>
<dbReference type="AlphaFoldDB" id="A0A6F8ZJT6"/>
<proteinExistence type="inferred from homology"/>
<comment type="similarity">
    <text evidence="1 5">Belongs to the DNA glycosylase MPG family.</text>
</comment>
<gene>
    <name evidence="6" type="ORF">R50_2363</name>
</gene>
<dbReference type="EC" id="3.2.2.-" evidence="5"/>
<dbReference type="Proteomes" id="UP000503399">
    <property type="component" value="Chromosome"/>
</dbReference>
<dbReference type="PANTHER" id="PTHR10429">
    <property type="entry name" value="DNA-3-METHYLADENINE GLYCOSYLASE"/>
    <property type="match status" value="1"/>
</dbReference>
<protein>
    <recommendedName>
        <fullName evidence="5">Putative 3-methyladenine DNA glycosylase</fullName>
        <ecNumber evidence="5">3.2.2.-</ecNumber>
    </recommendedName>
</protein>
<keyword evidence="2 5" id="KW-0227">DNA damage</keyword>
<dbReference type="FunFam" id="3.10.300.10:FF:000001">
    <property type="entry name" value="Putative 3-methyladenine DNA glycosylase"/>
    <property type="match status" value="1"/>
</dbReference>